<dbReference type="InterPro" id="IPR051121">
    <property type="entry name" value="FAH"/>
</dbReference>
<dbReference type="PANTHER" id="PTHR42796:SF4">
    <property type="entry name" value="FUMARYLACETOACETATE HYDROLASE DOMAIN-CONTAINING PROTEIN 2A"/>
    <property type="match status" value="1"/>
</dbReference>
<proteinExistence type="inferred from homology"/>
<keyword evidence="4" id="KW-0378">Hydrolase</keyword>
<accession>A0ABY3WCE0</accession>
<reference evidence="4 5" key="1">
    <citation type="submission" date="2022-03" db="EMBL/GenBank/DDBJ databases">
        <title>Isotopic signatures of nitrous oxide derived from detoxification processes.</title>
        <authorList>
            <person name="Behrendt U."/>
            <person name="Buchen C."/>
            <person name="Well R."/>
            <person name="Ulrich A."/>
            <person name="Rohe L."/>
            <person name="Kolb S."/>
            <person name="Schloter M."/>
            <person name="Horn M.A."/>
            <person name="Augustin J."/>
        </authorList>
    </citation>
    <scope>NUCLEOTIDE SEQUENCE [LARGE SCALE GENOMIC DNA]</scope>
    <source>
        <strain evidence="4 5">S4-C24</strain>
    </source>
</reference>
<dbReference type="SUPFAM" id="SSF56529">
    <property type="entry name" value="FAH"/>
    <property type="match status" value="1"/>
</dbReference>
<evidence type="ECO:0000313" key="4">
    <source>
        <dbReference type="EMBL" id="UNK46021.1"/>
    </source>
</evidence>
<dbReference type="InterPro" id="IPR036663">
    <property type="entry name" value="Fumarylacetoacetase_C_sf"/>
</dbReference>
<dbReference type="Proteomes" id="UP000829069">
    <property type="component" value="Chromosome"/>
</dbReference>
<dbReference type="PANTHER" id="PTHR42796">
    <property type="entry name" value="FUMARYLACETOACETATE HYDROLASE DOMAIN-CONTAINING PROTEIN 2A-RELATED"/>
    <property type="match status" value="1"/>
</dbReference>
<feature type="domain" description="Fumarylacetoacetase-like C-terminal" evidence="3">
    <location>
        <begin position="64"/>
        <end position="267"/>
    </location>
</feature>
<protein>
    <submittedName>
        <fullName evidence="4">Fumarylacetoacetate hydrolase family protein</fullName>
    </submittedName>
</protein>
<dbReference type="EMBL" id="CP093326">
    <property type="protein sequence ID" value="UNK46021.1"/>
    <property type="molecule type" value="Genomic_DNA"/>
</dbReference>
<comment type="similarity">
    <text evidence="1">Belongs to the FAH family.</text>
</comment>
<evidence type="ECO:0000256" key="2">
    <source>
        <dbReference type="ARBA" id="ARBA00022723"/>
    </source>
</evidence>
<dbReference type="Gene3D" id="3.90.850.10">
    <property type="entry name" value="Fumarylacetoacetase-like, C-terminal domain"/>
    <property type="match status" value="1"/>
</dbReference>
<evidence type="ECO:0000256" key="1">
    <source>
        <dbReference type="ARBA" id="ARBA00010211"/>
    </source>
</evidence>
<dbReference type="InterPro" id="IPR011234">
    <property type="entry name" value="Fumarylacetoacetase-like_C"/>
</dbReference>
<dbReference type="GO" id="GO:0016787">
    <property type="term" value="F:hydrolase activity"/>
    <property type="evidence" value="ECO:0007669"/>
    <property type="project" value="UniProtKB-KW"/>
</dbReference>
<keyword evidence="5" id="KW-1185">Reference proteome</keyword>
<sequence>MRLGTVRRNGTTQAFRQDGDTTVYLPAKDVGELLQRDDWRTLSGEPGPAPQHAELEMPILRPGKILCAGLNYYAHAEEVGQEVPKYPTIFTKYANALVGPTDDVVLPAASTKIDWEAELTVVIGSRVRQADEAVARAAIAGYTVMNDVSVRDWQGRTSEWFQGKNWDRMTPVGPVVVTADELDPEAGLAVECELDGVTKQSGNTSDLIFSCAKLVSYVSEFMTLEPGDLLATGTPAGVGLARKPREWIPAGAQMVTRIEGIGELRNHCVPEVKG</sequence>
<evidence type="ECO:0000259" key="3">
    <source>
        <dbReference type="Pfam" id="PF01557"/>
    </source>
</evidence>
<gene>
    <name evidence="4" type="ORF">MNQ99_01160</name>
</gene>
<evidence type="ECO:0000313" key="5">
    <source>
        <dbReference type="Proteomes" id="UP000829069"/>
    </source>
</evidence>
<dbReference type="RefSeq" id="WP_127514061.1">
    <property type="nucleotide sequence ID" value="NZ_CP093326.1"/>
</dbReference>
<keyword evidence="2" id="KW-0479">Metal-binding</keyword>
<name>A0ABY3WCE0_9MICC</name>
<dbReference type="Pfam" id="PF01557">
    <property type="entry name" value="FAA_hydrolase"/>
    <property type="match status" value="1"/>
</dbReference>
<organism evidence="4 5">
    <name type="scientific">Arthrobacter sulfonylureivorans</name>
    <dbReference type="NCBI Taxonomy" id="2486855"/>
    <lineage>
        <taxon>Bacteria</taxon>
        <taxon>Bacillati</taxon>
        <taxon>Actinomycetota</taxon>
        <taxon>Actinomycetes</taxon>
        <taxon>Micrococcales</taxon>
        <taxon>Micrococcaceae</taxon>
        <taxon>Arthrobacter</taxon>
    </lineage>
</organism>